<evidence type="ECO:0000256" key="3">
    <source>
        <dbReference type="ARBA" id="ARBA00007658"/>
    </source>
</evidence>
<sequence>MALVRRWSSFLVIGAVFIFVFYRLRSPITTPGAADTTLTPTHPHSSVSEPHIGSTKFLWKDIPIQNKVTSYIAYPSGNPQQLSKIQHDFSKDTGPQTKIEKELREKRQAEVRNTAKRAWAAYREYAWLQDELDPINGGGKNTFGGWAATLIDSLDTLWIMDLKDEFHEAVKAVKEVDFSSSSQQTVNIFETTIRHLGGLLAAYDLSKEKILLAKAIEVGDMIYKAFDTPNHMPVARWNWAKAAAGTPQTAPEQVLVAELGSLTMEFTHLTQATGDKKYYDAVARIMDVFQREQNNTLLPGMWPVAVNAKTEDFKSDNAFTLAAMADSAYEYLPKMHALLGGIDARYESMYRIAMDTAIKHTLFRPMTPDESDILVSGFARPNGDSVKLDPQLQHLVCYTGGLFAIGGKLFDIPEHVRIAQKLTNACIWAYKAFPYGIMPEVSHLVPCASMDHCPWAEEVWRGAVLQRSSVGADNPEDVLHYISQSRLPEGIAKVDDGRYILRPEAIESVFVMYRVTGEQSMQAAAWDMFTAIQKHTATDIANSAIADVTAPDTIAPKAGNMESFWIAETLKYFYLIFSDPSVISLDEYVFNTEAHPYRRPV</sequence>
<dbReference type="RefSeq" id="XP_033600722.1">
    <property type="nucleotide sequence ID" value="XM_033741850.1"/>
</dbReference>
<keyword evidence="10" id="KW-1133">Transmembrane helix</keyword>
<name>A0A6A6WAX0_9PEZI</name>
<evidence type="ECO:0000256" key="10">
    <source>
        <dbReference type="SAM" id="Phobius"/>
    </source>
</evidence>
<evidence type="ECO:0000313" key="11">
    <source>
        <dbReference type="EMBL" id="KAF2758271.1"/>
    </source>
</evidence>
<dbReference type="GO" id="GO:0005975">
    <property type="term" value="P:carbohydrate metabolic process"/>
    <property type="evidence" value="ECO:0007669"/>
    <property type="project" value="InterPro"/>
</dbReference>
<dbReference type="PANTHER" id="PTHR11742:SF89">
    <property type="entry name" value="ALPHA-1,2-MANNOSIDASE"/>
    <property type="match status" value="1"/>
</dbReference>
<dbReference type="FunFam" id="1.50.10.10:FF:000037">
    <property type="entry name" value="alpha-1,2-Mannosidase"/>
    <property type="match status" value="1"/>
</dbReference>
<dbReference type="GO" id="GO:0005783">
    <property type="term" value="C:endoplasmic reticulum"/>
    <property type="evidence" value="ECO:0007669"/>
    <property type="project" value="TreeGrafter"/>
</dbReference>
<keyword evidence="9" id="KW-0326">Glycosidase</keyword>
<evidence type="ECO:0000256" key="7">
    <source>
        <dbReference type="PIRSR" id="PIRSR601382-2"/>
    </source>
</evidence>
<accession>A0A6A6WAX0</accession>
<feature type="active site" evidence="6">
    <location>
        <position position="326"/>
    </location>
</feature>
<evidence type="ECO:0000256" key="2">
    <source>
        <dbReference type="ARBA" id="ARBA00004922"/>
    </source>
</evidence>
<comment type="cofactor">
    <cofactor evidence="1 7">
        <name>Ca(2+)</name>
        <dbReference type="ChEBI" id="CHEBI:29108"/>
    </cofactor>
</comment>
<keyword evidence="4 9" id="KW-0378">Hydrolase</keyword>
<dbReference type="GO" id="GO:0005509">
    <property type="term" value="F:calcium ion binding"/>
    <property type="evidence" value="ECO:0007669"/>
    <property type="project" value="InterPro"/>
</dbReference>
<dbReference type="GO" id="GO:0016020">
    <property type="term" value="C:membrane"/>
    <property type="evidence" value="ECO:0007669"/>
    <property type="project" value="InterPro"/>
</dbReference>
<gene>
    <name evidence="11" type="ORF">EJ05DRAFT_438941</name>
</gene>
<keyword evidence="10" id="KW-0472">Membrane</keyword>
<evidence type="ECO:0000256" key="4">
    <source>
        <dbReference type="ARBA" id="ARBA00022801"/>
    </source>
</evidence>
<dbReference type="SUPFAM" id="SSF48225">
    <property type="entry name" value="Seven-hairpin glycosidases"/>
    <property type="match status" value="1"/>
</dbReference>
<dbReference type="InterPro" id="IPR036026">
    <property type="entry name" value="Seven-hairpin_glycosidases"/>
</dbReference>
<protein>
    <recommendedName>
        <fullName evidence="9">alpha-1,2-Mannosidase</fullName>
        <ecNumber evidence="9">3.2.1.-</ecNumber>
    </recommendedName>
</protein>
<dbReference type="InterPro" id="IPR050749">
    <property type="entry name" value="Glycosyl_Hydrolase_47"/>
</dbReference>
<dbReference type="UniPathway" id="UPA00378"/>
<keyword evidence="10" id="KW-0812">Transmembrane</keyword>
<evidence type="ECO:0000256" key="9">
    <source>
        <dbReference type="RuleBase" id="RU361193"/>
    </source>
</evidence>
<feature type="active site" description="Proton donor" evidence="6">
    <location>
        <position position="440"/>
    </location>
</feature>
<organism evidence="11 12">
    <name type="scientific">Pseudovirgaria hyperparasitica</name>
    <dbReference type="NCBI Taxonomy" id="470096"/>
    <lineage>
        <taxon>Eukaryota</taxon>
        <taxon>Fungi</taxon>
        <taxon>Dikarya</taxon>
        <taxon>Ascomycota</taxon>
        <taxon>Pezizomycotina</taxon>
        <taxon>Dothideomycetes</taxon>
        <taxon>Dothideomycetes incertae sedis</taxon>
        <taxon>Acrospermales</taxon>
        <taxon>Acrospermaceae</taxon>
        <taxon>Pseudovirgaria</taxon>
    </lineage>
</organism>
<evidence type="ECO:0000313" key="12">
    <source>
        <dbReference type="Proteomes" id="UP000799437"/>
    </source>
</evidence>
<reference evidence="11" key="1">
    <citation type="journal article" date="2020" name="Stud. Mycol.">
        <title>101 Dothideomycetes genomes: a test case for predicting lifestyles and emergence of pathogens.</title>
        <authorList>
            <person name="Haridas S."/>
            <person name="Albert R."/>
            <person name="Binder M."/>
            <person name="Bloem J."/>
            <person name="Labutti K."/>
            <person name="Salamov A."/>
            <person name="Andreopoulos B."/>
            <person name="Baker S."/>
            <person name="Barry K."/>
            <person name="Bills G."/>
            <person name="Bluhm B."/>
            <person name="Cannon C."/>
            <person name="Castanera R."/>
            <person name="Culley D."/>
            <person name="Daum C."/>
            <person name="Ezra D."/>
            <person name="Gonzalez J."/>
            <person name="Henrissat B."/>
            <person name="Kuo A."/>
            <person name="Liang C."/>
            <person name="Lipzen A."/>
            <person name="Lutzoni F."/>
            <person name="Magnuson J."/>
            <person name="Mondo S."/>
            <person name="Nolan M."/>
            <person name="Ohm R."/>
            <person name="Pangilinan J."/>
            <person name="Park H.-J."/>
            <person name="Ramirez L."/>
            <person name="Alfaro M."/>
            <person name="Sun H."/>
            <person name="Tritt A."/>
            <person name="Yoshinaga Y."/>
            <person name="Zwiers L.-H."/>
            <person name="Turgeon B."/>
            <person name="Goodwin S."/>
            <person name="Spatafora J."/>
            <person name="Crous P."/>
            <person name="Grigoriev I."/>
        </authorList>
    </citation>
    <scope>NUCLEOTIDE SEQUENCE</scope>
    <source>
        <strain evidence="11">CBS 121739</strain>
    </source>
</reference>
<dbReference type="AlphaFoldDB" id="A0A6A6WAX0"/>
<dbReference type="OrthoDB" id="8118055at2759"/>
<dbReference type="Pfam" id="PF01532">
    <property type="entry name" value="Glyco_hydro_47"/>
    <property type="match status" value="1"/>
</dbReference>
<proteinExistence type="inferred from homology"/>
<comment type="similarity">
    <text evidence="3 9">Belongs to the glycosyl hydrolase 47 family.</text>
</comment>
<feature type="active site" description="Proton donor" evidence="6">
    <location>
        <position position="190"/>
    </location>
</feature>
<dbReference type="GeneID" id="54482904"/>
<dbReference type="EC" id="3.2.1.-" evidence="9"/>
<dbReference type="EMBL" id="ML996572">
    <property type="protein sequence ID" value="KAF2758271.1"/>
    <property type="molecule type" value="Genomic_DNA"/>
</dbReference>
<evidence type="ECO:0000256" key="5">
    <source>
        <dbReference type="ARBA" id="ARBA00023157"/>
    </source>
</evidence>
<evidence type="ECO:0000256" key="6">
    <source>
        <dbReference type="PIRSR" id="PIRSR601382-1"/>
    </source>
</evidence>
<dbReference type="InterPro" id="IPR012341">
    <property type="entry name" value="6hp_glycosidase-like_sf"/>
</dbReference>
<keyword evidence="5 8" id="KW-1015">Disulfide bond</keyword>
<comment type="pathway">
    <text evidence="2">Protein modification; protein glycosylation.</text>
</comment>
<dbReference type="Gene3D" id="1.50.10.10">
    <property type="match status" value="1"/>
</dbReference>
<dbReference type="Proteomes" id="UP000799437">
    <property type="component" value="Unassembled WGS sequence"/>
</dbReference>
<feature type="binding site" evidence="7">
    <location>
        <position position="592"/>
    </location>
    <ligand>
        <name>Ca(2+)</name>
        <dbReference type="ChEBI" id="CHEBI:29108"/>
    </ligand>
</feature>
<keyword evidence="12" id="KW-1185">Reference proteome</keyword>
<dbReference type="PRINTS" id="PR00747">
    <property type="entry name" value="GLYHDRLASE47"/>
</dbReference>
<keyword evidence="7" id="KW-0479">Metal-binding</keyword>
<feature type="transmembrane region" description="Helical" evidence="10">
    <location>
        <begin position="7"/>
        <end position="24"/>
    </location>
</feature>
<feature type="active site" evidence="6">
    <location>
        <position position="504"/>
    </location>
</feature>
<dbReference type="GO" id="GO:0036503">
    <property type="term" value="P:ERAD pathway"/>
    <property type="evidence" value="ECO:0007669"/>
    <property type="project" value="UniProtKB-ARBA"/>
</dbReference>
<dbReference type="GO" id="GO:0004571">
    <property type="term" value="F:mannosyl-oligosaccharide 1,2-alpha-mannosidase activity"/>
    <property type="evidence" value="ECO:0007669"/>
    <property type="project" value="InterPro"/>
</dbReference>
<evidence type="ECO:0000256" key="8">
    <source>
        <dbReference type="PIRSR" id="PIRSR601382-3"/>
    </source>
</evidence>
<dbReference type="InterPro" id="IPR001382">
    <property type="entry name" value="Glyco_hydro_47"/>
</dbReference>
<dbReference type="PANTHER" id="PTHR11742">
    <property type="entry name" value="MANNOSYL-OLIGOSACCHARIDE ALPHA-1,2-MANNOSIDASE-RELATED"/>
    <property type="match status" value="1"/>
</dbReference>
<feature type="disulfide bond" evidence="8">
    <location>
        <begin position="397"/>
        <end position="426"/>
    </location>
</feature>
<evidence type="ECO:0000256" key="1">
    <source>
        <dbReference type="ARBA" id="ARBA00001913"/>
    </source>
</evidence>
<keyword evidence="7" id="KW-0106">Calcium</keyword>